<dbReference type="GO" id="GO:0005829">
    <property type="term" value="C:cytosol"/>
    <property type="evidence" value="ECO:0007669"/>
    <property type="project" value="TreeGrafter"/>
</dbReference>
<dbReference type="GO" id="GO:0003677">
    <property type="term" value="F:DNA binding"/>
    <property type="evidence" value="ECO:0007669"/>
    <property type="project" value="UniProtKB-KW"/>
</dbReference>
<reference evidence="6" key="1">
    <citation type="submission" date="2020-10" db="EMBL/GenBank/DDBJ databases">
        <authorList>
            <person name="Gilroy R."/>
        </authorList>
    </citation>
    <scope>NUCLEOTIDE SEQUENCE</scope>
    <source>
        <strain evidence="6">ChiHjej9B8-7071</strain>
    </source>
</reference>
<dbReference type="InterPro" id="IPR050950">
    <property type="entry name" value="HTH-type_LysR_regulators"/>
</dbReference>
<dbReference type="FunFam" id="1.10.10.10:FF:000001">
    <property type="entry name" value="LysR family transcriptional regulator"/>
    <property type="match status" value="1"/>
</dbReference>
<evidence type="ECO:0000256" key="4">
    <source>
        <dbReference type="ARBA" id="ARBA00023163"/>
    </source>
</evidence>
<dbReference type="AlphaFoldDB" id="A0A9D1A6Z8"/>
<gene>
    <name evidence="6" type="ORF">IAA70_01140</name>
</gene>
<dbReference type="GO" id="GO:0003700">
    <property type="term" value="F:DNA-binding transcription factor activity"/>
    <property type="evidence" value="ECO:0007669"/>
    <property type="project" value="InterPro"/>
</dbReference>
<keyword evidence="4" id="KW-0804">Transcription</keyword>
<dbReference type="Gene3D" id="3.40.190.290">
    <property type="match status" value="1"/>
</dbReference>
<comment type="similarity">
    <text evidence="1">Belongs to the LysR transcriptional regulatory family.</text>
</comment>
<protein>
    <submittedName>
        <fullName evidence="6">LysR family transcriptional regulator</fullName>
    </submittedName>
</protein>
<dbReference type="Pfam" id="PF03466">
    <property type="entry name" value="LysR_substrate"/>
    <property type="match status" value="1"/>
</dbReference>
<name>A0A9D1A6Z8_9FIRM</name>
<reference evidence="6" key="2">
    <citation type="journal article" date="2021" name="PeerJ">
        <title>Extensive microbial diversity within the chicken gut microbiome revealed by metagenomics and culture.</title>
        <authorList>
            <person name="Gilroy R."/>
            <person name="Ravi A."/>
            <person name="Getino M."/>
            <person name="Pursley I."/>
            <person name="Horton D.L."/>
            <person name="Alikhan N.F."/>
            <person name="Baker D."/>
            <person name="Gharbi K."/>
            <person name="Hall N."/>
            <person name="Watson M."/>
            <person name="Adriaenssens E.M."/>
            <person name="Foster-Nyarko E."/>
            <person name="Jarju S."/>
            <person name="Secka A."/>
            <person name="Antonio M."/>
            <person name="Oren A."/>
            <person name="Chaudhuri R.R."/>
            <person name="La Ragione R."/>
            <person name="Hildebrand F."/>
            <person name="Pallen M.J."/>
        </authorList>
    </citation>
    <scope>NUCLEOTIDE SEQUENCE</scope>
    <source>
        <strain evidence="6">ChiHjej9B8-7071</strain>
    </source>
</reference>
<dbReference type="InterPro" id="IPR036388">
    <property type="entry name" value="WH-like_DNA-bd_sf"/>
</dbReference>
<evidence type="ECO:0000256" key="2">
    <source>
        <dbReference type="ARBA" id="ARBA00023015"/>
    </source>
</evidence>
<evidence type="ECO:0000313" key="7">
    <source>
        <dbReference type="Proteomes" id="UP000824258"/>
    </source>
</evidence>
<keyword evidence="3" id="KW-0238">DNA-binding</keyword>
<dbReference type="Gene3D" id="1.10.10.10">
    <property type="entry name" value="Winged helix-like DNA-binding domain superfamily/Winged helix DNA-binding domain"/>
    <property type="match status" value="1"/>
</dbReference>
<evidence type="ECO:0000259" key="5">
    <source>
        <dbReference type="PROSITE" id="PS50931"/>
    </source>
</evidence>
<sequence>MAISYDLYRVFYAVAQSGSFTHGAQALHSNQPNVTRAIQSLEQELGCQLFRRSNRGVHLTPEGERLFHHVQAAQAHLEAGERELLSGRMLQHGMITLGTTETALHTFLLPVLRRFHQAYPGVRLRITNHPTPKALEALREGAVELAVVSSPEHLGMLHAQTLVSFSDMVLAGQSFAALSRRPLTLAELVQQPLVCLGQGTQAYDLYQSFFAARGLLYAPDIQVATTGQILPLVQNGLGLGFVPERLGRQALEGSDLVAIRLTEPLPQRTASLVTDPAVPLGHAAKMLYDMLLAAAQGGKQP</sequence>
<dbReference type="Proteomes" id="UP000824258">
    <property type="component" value="Unassembled WGS sequence"/>
</dbReference>
<feature type="domain" description="HTH lysR-type" evidence="5">
    <location>
        <begin position="3"/>
        <end position="60"/>
    </location>
</feature>
<dbReference type="PANTHER" id="PTHR30419">
    <property type="entry name" value="HTH-TYPE TRANSCRIPTIONAL REGULATOR YBHD"/>
    <property type="match status" value="1"/>
</dbReference>
<dbReference type="SUPFAM" id="SSF46785">
    <property type="entry name" value="Winged helix' DNA-binding domain"/>
    <property type="match status" value="1"/>
</dbReference>
<dbReference type="InterPro" id="IPR005119">
    <property type="entry name" value="LysR_subst-bd"/>
</dbReference>
<evidence type="ECO:0000313" key="6">
    <source>
        <dbReference type="EMBL" id="HIR08987.1"/>
    </source>
</evidence>
<dbReference type="SUPFAM" id="SSF53850">
    <property type="entry name" value="Periplasmic binding protein-like II"/>
    <property type="match status" value="1"/>
</dbReference>
<dbReference type="PRINTS" id="PR00039">
    <property type="entry name" value="HTHLYSR"/>
</dbReference>
<accession>A0A9D1A6Z8</accession>
<evidence type="ECO:0000256" key="3">
    <source>
        <dbReference type="ARBA" id="ARBA00023125"/>
    </source>
</evidence>
<dbReference type="InterPro" id="IPR000847">
    <property type="entry name" value="LysR_HTH_N"/>
</dbReference>
<evidence type="ECO:0000256" key="1">
    <source>
        <dbReference type="ARBA" id="ARBA00009437"/>
    </source>
</evidence>
<dbReference type="EMBL" id="DVGD01000034">
    <property type="protein sequence ID" value="HIR08987.1"/>
    <property type="molecule type" value="Genomic_DNA"/>
</dbReference>
<dbReference type="InterPro" id="IPR036390">
    <property type="entry name" value="WH_DNA-bd_sf"/>
</dbReference>
<proteinExistence type="inferred from homology"/>
<dbReference type="CDD" id="cd05466">
    <property type="entry name" value="PBP2_LTTR_substrate"/>
    <property type="match status" value="1"/>
</dbReference>
<comment type="caution">
    <text evidence="6">The sequence shown here is derived from an EMBL/GenBank/DDBJ whole genome shotgun (WGS) entry which is preliminary data.</text>
</comment>
<dbReference type="Pfam" id="PF00126">
    <property type="entry name" value="HTH_1"/>
    <property type="match status" value="1"/>
</dbReference>
<dbReference type="PROSITE" id="PS50931">
    <property type="entry name" value="HTH_LYSR"/>
    <property type="match status" value="1"/>
</dbReference>
<organism evidence="6 7">
    <name type="scientific">Candidatus Avoscillospira stercoripullorum</name>
    <dbReference type="NCBI Taxonomy" id="2840709"/>
    <lineage>
        <taxon>Bacteria</taxon>
        <taxon>Bacillati</taxon>
        <taxon>Bacillota</taxon>
        <taxon>Clostridia</taxon>
        <taxon>Eubacteriales</taxon>
        <taxon>Oscillospiraceae</taxon>
        <taxon>Oscillospiraceae incertae sedis</taxon>
        <taxon>Candidatus Avoscillospira</taxon>
    </lineage>
</organism>
<keyword evidence="2" id="KW-0805">Transcription regulation</keyword>